<feature type="domain" description="AMP-dependent synthetase/ligase" evidence="3">
    <location>
        <begin position="3"/>
        <end position="220"/>
    </location>
</feature>
<evidence type="ECO:0000313" key="6">
    <source>
        <dbReference type="Proteomes" id="UP000263094"/>
    </source>
</evidence>
<dbReference type="Gene3D" id="3.30.300.30">
    <property type="match status" value="1"/>
</dbReference>
<dbReference type="GO" id="GO:0043041">
    <property type="term" value="P:amino acid activation for nonribosomal peptide biosynthetic process"/>
    <property type="evidence" value="ECO:0007669"/>
    <property type="project" value="TreeGrafter"/>
</dbReference>
<dbReference type="InterPro" id="IPR000873">
    <property type="entry name" value="AMP-dep_synth/lig_dom"/>
</dbReference>
<evidence type="ECO:0000259" key="3">
    <source>
        <dbReference type="Pfam" id="PF00501"/>
    </source>
</evidence>
<dbReference type="FunFam" id="3.30.300.30:FF:000010">
    <property type="entry name" value="Enterobactin synthetase component F"/>
    <property type="match status" value="1"/>
</dbReference>
<dbReference type="GO" id="GO:0044550">
    <property type="term" value="P:secondary metabolite biosynthetic process"/>
    <property type="evidence" value="ECO:0007669"/>
    <property type="project" value="TreeGrafter"/>
</dbReference>
<organism evidence="5 6">
    <name type="scientific">Streptomyces triticagri</name>
    <dbReference type="NCBI Taxonomy" id="2293568"/>
    <lineage>
        <taxon>Bacteria</taxon>
        <taxon>Bacillati</taxon>
        <taxon>Actinomycetota</taxon>
        <taxon>Actinomycetes</taxon>
        <taxon>Kitasatosporales</taxon>
        <taxon>Streptomycetaceae</taxon>
        <taxon>Streptomyces</taxon>
    </lineage>
</organism>
<sequence length="377" mass="38874">GLDLAYVMFTSGSTGRPKGAMVHRVGMVNHVWAKVGDLGLSAGDVVVQNAPLTFDVSVWQMLAPLVVGGRVRVSGVGLASDPVGLFGVVRDEGVGVLEVVPSLLRAVLDVWDGEGVVPELGSLRWLVVTGEALPVDLCERWLGWFPGVPLVNAYGPTECSDDVTHAVVGVGDVAVGGGRVPIGGAVRNTRLYVLGDELRPVPVGVVGELFVGGLGVGRGYVGDGVRTASVFVADPFVGGGARMYRTGDRVVQRADGQLEFLERRDHQVKVRGRRVELGEIEAAVRAVEGVGDAVVVVAVDGSGGPRLVAYVTGAEAGVEGVRSAVAGVLPEYMVPSVWVVLEALPLTANGKVDRKALPAVTEEVLTGAGAGSGGVRG</sequence>
<dbReference type="InterPro" id="IPR045851">
    <property type="entry name" value="AMP-bd_C_sf"/>
</dbReference>
<feature type="domain" description="AMP-binding enzyme C-terminal" evidence="4">
    <location>
        <begin position="279"/>
        <end position="351"/>
    </location>
</feature>
<name>A0A372LZH4_9ACTN</name>
<keyword evidence="2" id="KW-0597">Phosphoprotein</keyword>
<evidence type="ECO:0000259" key="4">
    <source>
        <dbReference type="Pfam" id="PF13193"/>
    </source>
</evidence>
<dbReference type="PANTHER" id="PTHR45527:SF1">
    <property type="entry name" value="FATTY ACID SYNTHASE"/>
    <property type="match status" value="1"/>
</dbReference>
<gene>
    <name evidence="5" type="ORF">DY218_24380</name>
</gene>
<evidence type="ECO:0000313" key="5">
    <source>
        <dbReference type="EMBL" id="RFU84086.1"/>
    </source>
</evidence>
<dbReference type="Pfam" id="PF13193">
    <property type="entry name" value="AMP-binding_C"/>
    <property type="match status" value="1"/>
</dbReference>
<dbReference type="Gene3D" id="3.40.50.12780">
    <property type="entry name" value="N-terminal domain of ligase-like"/>
    <property type="match status" value="1"/>
</dbReference>
<dbReference type="InterPro" id="IPR020845">
    <property type="entry name" value="AMP-binding_CS"/>
</dbReference>
<accession>A0A372LZH4</accession>
<dbReference type="OrthoDB" id="2472181at2"/>
<evidence type="ECO:0000256" key="1">
    <source>
        <dbReference type="ARBA" id="ARBA00022450"/>
    </source>
</evidence>
<dbReference type="Pfam" id="PF00501">
    <property type="entry name" value="AMP-binding"/>
    <property type="match status" value="1"/>
</dbReference>
<dbReference type="InterPro" id="IPR042099">
    <property type="entry name" value="ANL_N_sf"/>
</dbReference>
<proteinExistence type="predicted"/>
<reference evidence="5 6" key="1">
    <citation type="submission" date="2018-08" db="EMBL/GenBank/DDBJ databases">
        <title>Isolation, diversity and antifungal activity of Actinobacteria from wheat.</title>
        <authorList>
            <person name="Han C."/>
        </authorList>
    </citation>
    <scope>NUCLEOTIDE SEQUENCE [LARGE SCALE GENOMIC DNA]</scope>
    <source>
        <strain evidence="5 6">NEAU-YY421</strain>
    </source>
</reference>
<protein>
    <submittedName>
        <fullName evidence="5">Non-ribosomal peptide synthetase</fullName>
    </submittedName>
</protein>
<keyword evidence="1" id="KW-0596">Phosphopantetheine</keyword>
<evidence type="ECO:0000256" key="2">
    <source>
        <dbReference type="ARBA" id="ARBA00022553"/>
    </source>
</evidence>
<keyword evidence="6" id="KW-1185">Reference proteome</keyword>
<dbReference type="PANTHER" id="PTHR45527">
    <property type="entry name" value="NONRIBOSOMAL PEPTIDE SYNTHETASE"/>
    <property type="match status" value="1"/>
</dbReference>
<feature type="non-terminal residue" evidence="5">
    <location>
        <position position="377"/>
    </location>
</feature>
<feature type="non-terminal residue" evidence="5">
    <location>
        <position position="1"/>
    </location>
</feature>
<dbReference type="Proteomes" id="UP000263094">
    <property type="component" value="Unassembled WGS sequence"/>
</dbReference>
<comment type="caution">
    <text evidence="5">The sequence shown here is derived from an EMBL/GenBank/DDBJ whole genome shotgun (WGS) entry which is preliminary data.</text>
</comment>
<dbReference type="InterPro" id="IPR025110">
    <property type="entry name" value="AMP-bd_C"/>
</dbReference>
<dbReference type="GO" id="GO:0005829">
    <property type="term" value="C:cytosol"/>
    <property type="evidence" value="ECO:0007669"/>
    <property type="project" value="TreeGrafter"/>
</dbReference>
<dbReference type="SUPFAM" id="SSF56801">
    <property type="entry name" value="Acetyl-CoA synthetase-like"/>
    <property type="match status" value="1"/>
</dbReference>
<dbReference type="AlphaFoldDB" id="A0A372LZH4"/>
<dbReference type="EMBL" id="QUAK01000137">
    <property type="protein sequence ID" value="RFU84086.1"/>
    <property type="molecule type" value="Genomic_DNA"/>
</dbReference>
<dbReference type="PROSITE" id="PS00455">
    <property type="entry name" value="AMP_BINDING"/>
    <property type="match status" value="1"/>
</dbReference>
<dbReference type="CDD" id="cd05930">
    <property type="entry name" value="A_NRPS"/>
    <property type="match status" value="1"/>
</dbReference>
<dbReference type="GO" id="GO:0031177">
    <property type="term" value="F:phosphopantetheine binding"/>
    <property type="evidence" value="ECO:0007669"/>
    <property type="project" value="TreeGrafter"/>
</dbReference>